<dbReference type="InterPro" id="IPR029055">
    <property type="entry name" value="Ntn_hydrolases_N"/>
</dbReference>
<keyword evidence="3" id="KW-0378">Hydrolase</keyword>
<dbReference type="InterPro" id="IPR043147">
    <property type="entry name" value="Penicillin_amidase_A-knob"/>
</dbReference>
<dbReference type="KEGG" id="rsin:B6N60_03556"/>
<gene>
    <name evidence="7" type="ORF">B6N60_03556</name>
</gene>
<dbReference type="GO" id="GO:0016811">
    <property type="term" value="F:hydrolase activity, acting on carbon-nitrogen (but not peptide) bonds, in linear amides"/>
    <property type="evidence" value="ECO:0007669"/>
    <property type="project" value="InterPro"/>
</dbReference>
<protein>
    <submittedName>
        <fullName evidence="7">Peptidase S45, penicillin amidase</fullName>
    </submittedName>
</protein>
<evidence type="ECO:0000256" key="4">
    <source>
        <dbReference type="ARBA" id="ARBA00023145"/>
    </source>
</evidence>
<feature type="binding site" evidence="6">
    <location>
        <position position="264"/>
    </location>
    <ligand>
        <name>Ca(2+)</name>
        <dbReference type="ChEBI" id="CHEBI:29108"/>
    </ligand>
</feature>
<keyword evidence="6" id="KW-0106">Calcium</keyword>
<keyword evidence="6" id="KW-0479">Metal-binding</keyword>
<evidence type="ECO:0000313" key="7">
    <source>
        <dbReference type="EMBL" id="QXE24846.1"/>
    </source>
</evidence>
<dbReference type="CDD" id="cd01936">
    <property type="entry name" value="Ntn_CA"/>
    <property type="match status" value="1"/>
</dbReference>
<dbReference type="PANTHER" id="PTHR34218:SF3">
    <property type="entry name" value="ACYL-HOMOSERINE LACTONE ACYLASE PVDQ"/>
    <property type="match status" value="1"/>
</dbReference>
<name>A0A975T9S2_9NOST</name>
<evidence type="ECO:0000256" key="6">
    <source>
        <dbReference type="PIRSR" id="PIRSR001227-2"/>
    </source>
</evidence>
<evidence type="ECO:0000256" key="5">
    <source>
        <dbReference type="PIRSR" id="PIRSR001227-1"/>
    </source>
</evidence>
<evidence type="ECO:0000256" key="2">
    <source>
        <dbReference type="ARBA" id="ARBA00022729"/>
    </source>
</evidence>
<evidence type="ECO:0000256" key="1">
    <source>
        <dbReference type="ARBA" id="ARBA00006586"/>
    </source>
</evidence>
<dbReference type="PIRSF" id="PIRSF001227">
    <property type="entry name" value="Pen_acylase"/>
    <property type="match status" value="1"/>
</dbReference>
<dbReference type="SUPFAM" id="SSF56235">
    <property type="entry name" value="N-terminal nucleophile aminohydrolases (Ntn hydrolases)"/>
    <property type="match status" value="1"/>
</dbReference>
<feature type="binding site" evidence="6">
    <location>
        <position position="267"/>
    </location>
    <ligand>
        <name>Ca(2+)</name>
        <dbReference type="ChEBI" id="CHEBI:29108"/>
    </ligand>
</feature>
<dbReference type="PANTHER" id="PTHR34218">
    <property type="entry name" value="PEPTIDASE S45 PENICILLIN AMIDASE"/>
    <property type="match status" value="1"/>
</dbReference>
<dbReference type="InterPro" id="IPR023343">
    <property type="entry name" value="Penicillin_amidase_dom1"/>
</dbReference>
<feature type="active site" description="Nucleophile" evidence="5">
    <location>
        <position position="192"/>
    </location>
</feature>
<dbReference type="Gene3D" id="1.10.439.10">
    <property type="entry name" value="Penicillin Amidohydrolase, domain 1"/>
    <property type="match status" value="1"/>
</dbReference>
<dbReference type="InterPro" id="IPR014395">
    <property type="entry name" value="Pen/GL7ACA/AHL_acylase"/>
</dbReference>
<dbReference type="Gene3D" id="3.60.20.10">
    <property type="entry name" value="Glutamine Phosphoribosylpyrophosphate, subunit 1, domain 1"/>
    <property type="match status" value="1"/>
</dbReference>
<evidence type="ECO:0000313" key="8">
    <source>
        <dbReference type="Proteomes" id="UP000683511"/>
    </source>
</evidence>
<reference evidence="7" key="1">
    <citation type="submission" date="2017-04" db="EMBL/GenBank/DDBJ databases">
        <title>Genome deletions in a multicellular cyanobacterial endosymbiont for morphological adaptation in marine diatoms.</title>
        <authorList>
            <person name="Wang Y."/>
            <person name="Gao H."/>
            <person name="Li R."/>
            <person name="Xu X."/>
        </authorList>
    </citation>
    <scope>NUCLEOTIDE SEQUENCE</scope>
    <source>
        <strain evidence="7">FACHB 800</strain>
    </source>
</reference>
<dbReference type="GO" id="GO:0017000">
    <property type="term" value="P:antibiotic biosynthetic process"/>
    <property type="evidence" value="ECO:0007669"/>
    <property type="project" value="InterPro"/>
</dbReference>
<keyword evidence="2" id="KW-0732">Signal</keyword>
<dbReference type="GO" id="GO:0046872">
    <property type="term" value="F:metal ion binding"/>
    <property type="evidence" value="ECO:0007669"/>
    <property type="project" value="UniProtKB-KW"/>
</dbReference>
<keyword evidence="4" id="KW-0865">Zymogen</keyword>
<comment type="similarity">
    <text evidence="1">Belongs to the peptidase S45 family.</text>
</comment>
<dbReference type="InterPro" id="IPR002692">
    <property type="entry name" value="S45"/>
</dbReference>
<dbReference type="Gene3D" id="2.30.120.10">
    <property type="match status" value="1"/>
</dbReference>
<comment type="cofactor">
    <cofactor evidence="6">
        <name>Ca(2+)</name>
        <dbReference type="ChEBI" id="CHEBI:29108"/>
    </cofactor>
    <text evidence="6">Binds 1 Ca(2+) ion per dimer.</text>
</comment>
<dbReference type="InterPro" id="IPR043146">
    <property type="entry name" value="Penicillin_amidase_N_B-knob"/>
</dbReference>
<proteinExistence type="inferred from homology"/>
<accession>A0A975T9S2</accession>
<dbReference type="Pfam" id="PF01804">
    <property type="entry name" value="Penicil_amidase"/>
    <property type="match status" value="1"/>
</dbReference>
<dbReference type="EMBL" id="CP021056">
    <property type="protein sequence ID" value="QXE24846.1"/>
    <property type="molecule type" value="Genomic_DNA"/>
</dbReference>
<organism evidence="7 8">
    <name type="scientific">Richelia sinica FACHB-800</name>
    <dbReference type="NCBI Taxonomy" id="1357546"/>
    <lineage>
        <taxon>Bacteria</taxon>
        <taxon>Bacillati</taxon>
        <taxon>Cyanobacteriota</taxon>
        <taxon>Cyanophyceae</taxon>
        <taxon>Nostocales</taxon>
        <taxon>Nostocaceae</taxon>
        <taxon>Richelia</taxon>
    </lineage>
</organism>
<dbReference type="RefSeq" id="WP_190608338.1">
    <property type="nucleotide sequence ID" value="NZ_CP021056.1"/>
</dbReference>
<dbReference type="Proteomes" id="UP000683511">
    <property type="component" value="Chromosome"/>
</dbReference>
<keyword evidence="8" id="KW-1185">Reference proteome</keyword>
<dbReference type="AlphaFoldDB" id="A0A975T9S2"/>
<sequence>MFNQSIFIFNKGKSVKILPFVLSLLLVLLLGNPGFSYPVKSTELLWDTYGIPHIYGQDNEGAFYAFGWAQMHSHGNLLLRLYGQARGRAAGYWGEKYVASDKWVLTMGIPGRARAWYQAQSPDFRRYLDNFAAGINAYAQENPDAIDDGVKVVLPVTGEDVLAHLHRVLHFTFVVNPGMLAGMQKQESQAGSNGWAIAPSRSASGNAMLLANPHLPWSDLFLWYEAQITAPGIDAYGATLVGVPVLAIAFNNNLGWTHTVNTHDGWDIYKLQLTDKGYLFDGKVLPLQTQTLSLPVKQTDGSIKEQPLVIKSSVQGPVISEQGNTAIALRVVGLDQPGVLEQWWDMARAENLPQFEQALQRLQLPMFTVMYADRAGHIMHLFNGQVPVRSQGDFAYWEGIIPGDTSKTLWTKNHPYQDLPKVIDPPSGWLQNANDPPWTTTFPQAIKADDYPAYMAPRFMDFRAQRSARMLDEDQKISLAEMIAYKHSTRMELSDRILDDLIPAVRKYGNKLAQQAADVLETWDRQANADSRGAVLFAAWAEKLDFDHAFSQPWKETQPRTTPDGLAKPQEAVKLLEIAAKEVEQKYGSLAVNWGTVFRLQVGQQDLSGNGGDGYLGIFRVVNFAPKTEGSFQAVSGDSFVAAVEFSQPIKAMAIIGYGNATQPNSPHRSDQLQLFADKKLRPIWRTRQEINAHLTERKVFTIEGKK</sequence>
<evidence type="ECO:0000256" key="3">
    <source>
        <dbReference type="ARBA" id="ARBA00022801"/>
    </source>
</evidence>
<dbReference type="Gene3D" id="1.10.1400.10">
    <property type="match status" value="1"/>
</dbReference>